<evidence type="ECO:0000313" key="2">
    <source>
        <dbReference type="EMBL" id="PUD99742.1"/>
    </source>
</evidence>
<protein>
    <recommendedName>
        <fullName evidence="4">Divergent polysaccharide deacetylase family protein</fullName>
    </recommendedName>
</protein>
<dbReference type="Proteomes" id="UP000250928">
    <property type="component" value="Unassembled WGS sequence"/>
</dbReference>
<dbReference type="PANTHER" id="PTHR30105">
    <property type="entry name" value="UNCHARACTERIZED YIBQ-RELATED"/>
    <property type="match status" value="1"/>
</dbReference>
<evidence type="ECO:0008006" key="4">
    <source>
        <dbReference type="Google" id="ProtNLM"/>
    </source>
</evidence>
<name>A0A6N4DPN8_9GAMM</name>
<dbReference type="SUPFAM" id="SSF88713">
    <property type="entry name" value="Glycoside hydrolase/deacetylase"/>
    <property type="match status" value="1"/>
</dbReference>
<sequence length="269" mass="29743">MRRTPGRRALLLLWALLCPTAWAGTDLPTITLIIDDMGNRRAWGEAALEIPGAVTYSFLPHTPHAERLARLAHGQGKGVMLHLPMESAEGNRLGPGGLTLHQTEEEFRHTLATALEAVPHVQGVNNHMGSLLTRHPGAMGWLMQGLREHGPLFFIDSRTTARSQARAVALEYAVPSAGRNVFLDNQRDPEAILAQFQRLVRIARSEGHAIGIGHPYPETSQVLRQVIERLPELGVRLVSAAEMVQLQQRRPPWQPPSYPLLKVVKSSKP</sequence>
<evidence type="ECO:0000313" key="3">
    <source>
        <dbReference type="Proteomes" id="UP000250928"/>
    </source>
</evidence>
<dbReference type="PANTHER" id="PTHR30105:SF2">
    <property type="entry name" value="DIVERGENT POLYSACCHARIDE DEACETYLASE SUPERFAMILY"/>
    <property type="match status" value="1"/>
</dbReference>
<accession>A0A6N4DPN8</accession>
<dbReference type="Gene3D" id="3.20.20.370">
    <property type="entry name" value="Glycoside hydrolase/deacetylase"/>
    <property type="match status" value="1"/>
</dbReference>
<proteinExistence type="predicted"/>
<organism evidence="2 3">
    <name type="scientific">Candidatus Sedimenticola endophacoides</name>
    <dbReference type="NCBI Taxonomy" id="2548426"/>
    <lineage>
        <taxon>Bacteria</taxon>
        <taxon>Pseudomonadati</taxon>
        <taxon>Pseudomonadota</taxon>
        <taxon>Gammaproteobacteria</taxon>
        <taxon>Chromatiales</taxon>
        <taxon>Sedimenticolaceae</taxon>
        <taxon>Sedimenticola</taxon>
    </lineage>
</organism>
<dbReference type="InterPro" id="IPR011330">
    <property type="entry name" value="Glyco_hydro/deAcase_b/a-brl"/>
</dbReference>
<dbReference type="AlphaFoldDB" id="A0A6N4DPN8"/>
<dbReference type="InterPro" id="IPR006837">
    <property type="entry name" value="Divergent_DAC"/>
</dbReference>
<gene>
    <name evidence="2" type="ORF">C3L24_10505</name>
</gene>
<dbReference type="CDD" id="cd10936">
    <property type="entry name" value="CE4_DAC2"/>
    <property type="match status" value="1"/>
</dbReference>
<dbReference type="GO" id="GO:0005975">
    <property type="term" value="P:carbohydrate metabolic process"/>
    <property type="evidence" value="ECO:0007669"/>
    <property type="project" value="InterPro"/>
</dbReference>
<feature type="chain" id="PRO_5027088963" description="Divergent polysaccharide deacetylase family protein" evidence="1">
    <location>
        <begin position="24"/>
        <end position="269"/>
    </location>
</feature>
<feature type="signal peptide" evidence="1">
    <location>
        <begin position="1"/>
        <end position="23"/>
    </location>
</feature>
<dbReference type="EMBL" id="PQCO01000250">
    <property type="protein sequence ID" value="PUD99742.1"/>
    <property type="molecule type" value="Genomic_DNA"/>
</dbReference>
<reference evidence="2 3" key="1">
    <citation type="submission" date="2018-01" db="EMBL/GenBank/DDBJ databases">
        <title>Novel co-symbiosis in the lucinid bivalve Phacoides pectinatus.</title>
        <authorList>
            <person name="Lim S.J."/>
            <person name="Davis B.G."/>
            <person name="Gill D.E."/>
            <person name="Engel A.S."/>
            <person name="Anderson L.C."/>
            <person name="Campbell B.J."/>
        </authorList>
    </citation>
    <scope>NUCLEOTIDE SEQUENCE [LARGE SCALE GENOMIC DNA]</scope>
    <source>
        <strain evidence="2">N3_P5</strain>
    </source>
</reference>
<dbReference type="Pfam" id="PF04748">
    <property type="entry name" value="Polysacc_deac_2"/>
    <property type="match status" value="1"/>
</dbReference>
<keyword evidence="1" id="KW-0732">Signal</keyword>
<evidence type="ECO:0000256" key="1">
    <source>
        <dbReference type="SAM" id="SignalP"/>
    </source>
</evidence>
<comment type="caution">
    <text evidence="2">The sequence shown here is derived from an EMBL/GenBank/DDBJ whole genome shotgun (WGS) entry which is preliminary data.</text>
</comment>